<dbReference type="EMBL" id="JAVREJ010000004">
    <property type="protein sequence ID" value="MDT0349587.1"/>
    <property type="molecule type" value="Genomic_DNA"/>
</dbReference>
<dbReference type="RefSeq" id="WP_311555606.1">
    <property type="nucleotide sequence ID" value="NZ_JAVREJ010000004.1"/>
</dbReference>
<feature type="transmembrane region" description="Helical" evidence="1">
    <location>
        <begin position="74"/>
        <end position="95"/>
    </location>
</feature>
<reference evidence="3" key="1">
    <citation type="submission" date="2023-07" db="EMBL/GenBank/DDBJ databases">
        <title>30 novel species of actinomycetes from the DSMZ collection.</title>
        <authorList>
            <person name="Nouioui I."/>
        </authorList>
    </citation>
    <scope>NUCLEOTIDE SEQUENCE [LARGE SCALE GENOMIC DNA]</scope>
    <source>
        <strain evidence="3">DSM 45834</strain>
    </source>
</reference>
<keyword evidence="1" id="KW-0472">Membrane</keyword>
<name>A0ABU2N7R0_9PSEU</name>
<keyword evidence="1" id="KW-1133">Transmembrane helix</keyword>
<evidence type="ECO:0000313" key="2">
    <source>
        <dbReference type="EMBL" id="MDT0349587.1"/>
    </source>
</evidence>
<proteinExistence type="predicted"/>
<comment type="caution">
    <text evidence="2">The sequence shown here is derived from an EMBL/GenBank/DDBJ whole genome shotgun (WGS) entry which is preliminary data.</text>
</comment>
<evidence type="ECO:0000313" key="3">
    <source>
        <dbReference type="Proteomes" id="UP001183202"/>
    </source>
</evidence>
<gene>
    <name evidence="2" type="ORF">RM445_08640</name>
</gene>
<feature type="transmembrane region" description="Helical" evidence="1">
    <location>
        <begin position="107"/>
        <end position="129"/>
    </location>
</feature>
<feature type="transmembrane region" description="Helical" evidence="1">
    <location>
        <begin position="40"/>
        <end position="62"/>
    </location>
</feature>
<protein>
    <submittedName>
        <fullName evidence="2">DUF2182 domain-containing protein</fullName>
    </submittedName>
</protein>
<keyword evidence="3" id="KW-1185">Reference proteome</keyword>
<dbReference type="InterPro" id="IPR018688">
    <property type="entry name" value="PpoB2-like"/>
</dbReference>
<evidence type="ECO:0000256" key="1">
    <source>
        <dbReference type="SAM" id="Phobius"/>
    </source>
</evidence>
<dbReference type="Proteomes" id="UP001183202">
    <property type="component" value="Unassembled WGS sequence"/>
</dbReference>
<sequence length="245" mass="24296">MTAPVAGLRSPAAVVLPLAALAWAATVLLPHAPDAGHPALAGWAVMVVAMMLPPALPMLGVLRALVARRRAPGLLVAAGATAFVGVWTVTGALLIGAADAVRSGVAAVPWLAAHPAVVAGAVVGAAGAYQFGPWKDRCLTACRSPRGFAARHWHGENPVVDVATLAGAYALSCAGCCVALMGVAVVVDGAAGAVALPVMVTLALVMAAERLLPRGRRLVRPVGAVLLGTGALLVLGPLLAGLLSG</sequence>
<accession>A0ABU2N7R0</accession>
<feature type="transmembrane region" description="Helical" evidence="1">
    <location>
        <begin position="193"/>
        <end position="212"/>
    </location>
</feature>
<feature type="transmembrane region" description="Helical" evidence="1">
    <location>
        <begin position="162"/>
        <end position="187"/>
    </location>
</feature>
<keyword evidence="1" id="KW-0812">Transmembrane</keyword>
<dbReference type="Pfam" id="PF09948">
    <property type="entry name" value="PpoB2"/>
    <property type="match status" value="1"/>
</dbReference>
<feature type="transmembrane region" description="Helical" evidence="1">
    <location>
        <begin position="224"/>
        <end position="243"/>
    </location>
</feature>
<organism evidence="2 3">
    <name type="scientific">Pseudonocardia charpentierae</name>
    <dbReference type="NCBI Taxonomy" id="3075545"/>
    <lineage>
        <taxon>Bacteria</taxon>
        <taxon>Bacillati</taxon>
        <taxon>Actinomycetota</taxon>
        <taxon>Actinomycetes</taxon>
        <taxon>Pseudonocardiales</taxon>
        <taxon>Pseudonocardiaceae</taxon>
        <taxon>Pseudonocardia</taxon>
    </lineage>
</organism>